<dbReference type="EMBL" id="BAUP01000063">
    <property type="protein sequence ID" value="GAJ46120.1"/>
    <property type="molecule type" value="Genomic_DNA"/>
</dbReference>
<evidence type="ECO:0000313" key="4">
    <source>
        <dbReference type="EMBL" id="GAJ46120.1"/>
    </source>
</evidence>
<organism evidence="4 5">
    <name type="scientific">Holospora elegans E1</name>
    <dbReference type="NCBI Taxonomy" id="1427503"/>
    <lineage>
        <taxon>Bacteria</taxon>
        <taxon>Pseudomonadati</taxon>
        <taxon>Pseudomonadota</taxon>
        <taxon>Alphaproteobacteria</taxon>
        <taxon>Holosporales</taxon>
        <taxon>Holosporaceae</taxon>
        <taxon>Holospora</taxon>
    </lineage>
</organism>
<reference evidence="4 5" key="1">
    <citation type="journal article" date="2014" name="FEMS Microbiol. Lett.">
        <title>Draft genome sequences of three Holospora species (Holospora obtusa, Holospora undulata, and Holospora elegans), endonuclear symbiotic bacteria of the ciliate Paramecium caudatum.</title>
        <authorList>
            <person name="Dohra H."/>
            <person name="Tanaka K."/>
            <person name="Suzuki T."/>
            <person name="Fujishima M."/>
            <person name="Suzuki H."/>
        </authorList>
    </citation>
    <scope>NUCLEOTIDE SEQUENCE [LARGE SCALE GENOMIC DNA]</scope>
    <source>
        <strain evidence="4 5">E1</strain>
    </source>
</reference>
<evidence type="ECO:0000256" key="1">
    <source>
        <dbReference type="ARBA" id="ARBA00006484"/>
    </source>
</evidence>
<feature type="domain" description="Ketoreductase" evidence="3">
    <location>
        <begin position="9"/>
        <end position="185"/>
    </location>
</feature>
<dbReference type="InterPro" id="IPR057326">
    <property type="entry name" value="KR_dom"/>
</dbReference>
<dbReference type="PRINTS" id="PR00080">
    <property type="entry name" value="SDRFAMILY"/>
</dbReference>
<dbReference type="SUPFAM" id="SSF51735">
    <property type="entry name" value="NAD(P)-binding Rossmann-fold domains"/>
    <property type="match status" value="1"/>
</dbReference>
<dbReference type="Proteomes" id="UP000024842">
    <property type="component" value="Unassembled WGS sequence"/>
</dbReference>
<dbReference type="Pfam" id="PF13561">
    <property type="entry name" value="adh_short_C2"/>
    <property type="match status" value="1"/>
</dbReference>
<dbReference type="GO" id="GO:0016491">
    <property type="term" value="F:oxidoreductase activity"/>
    <property type="evidence" value="ECO:0007669"/>
    <property type="project" value="UniProtKB-KW"/>
</dbReference>
<dbReference type="InterPro" id="IPR050259">
    <property type="entry name" value="SDR"/>
</dbReference>
<comment type="similarity">
    <text evidence="1">Belongs to the short-chain dehydrogenases/reductases (SDR) family.</text>
</comment>
<dbReference type="PRINTS" id="PR00081">
    <property type="entry name" value="GDHRDH"/>
</dbReference>
<evidence type="ECO:0000313" key="5">
    <source>
        <dbReference type="Proteomes" id="UP000024842"/>
    </source>
</evidence>
<dbReference type="InterPro" id="IPR002347">
    <property type="entry name" value="SDR_fam"/>
</dbReference>
<dbReference type="OrthoDB" id="9804774at2"/>
<dbReference type="PANTHER" id="PTHR42879">
    <property type="entry name" value="3-OXOACYL-(ACYL-CARRIER-PROTEIN) REDUCTASE"/>
    <property type="match status" value="1"/>
</dbReference>
<dbReference type="AlphaFoldDB" id="A0A023DYP0"/>
<sequence length="248" mass="26846">MKENFLSGKNCLITGATGGIGMAIAHRLWNLGGTIHLTGRNLEKLELLKSLWSSRVHIYRHDLGTQKSWKILLEEVSSHASNVDVLVNNSGITKDGLALRMKDQDWEDVIHLNLSVPFFLSQGVISGMLKNKWGRIINITSVIGHKGNPGQCNYAASKAGLCGMTKSLALEVASKGITVNAVAPGFIETAMTQGLLQEARNSILEHTPCKFMGTPEDVAYAVQFLVSPEAKFITGQTLHVNGGMYMGG</sequence>
<evidence type="ECO:0000256" key="2">
    <source>
        <dbReference type="ARBA" id="ARBA00023002"/>
    </source>
</evidence>
<evidence type="ECO:0000259" key="3">
    <source>
        <dbReference type="SMART" id="SM00822"/>
    </source>
</evidence>
<gene>
    <name evidence="4" type="ORF">HE1_00443</name>
</gene>
<comment type="caution">
    <text evidence="4">The sequence shown here is derived from an EMBL/GenBank/DDBJ whole genome shotgun (WGS) entry which is preliminary data.</text>
</comment>
<keyword evidence="5" id="KW-1185">Reference proteome</keyword>
<proteinExistence type="inferred from homology"/>
<keyword evidence="2" id="KW-0560">Oxidoreductase</keyword>
<accession>A0A023DYP0</accession>
<dbReference type="STRING" id="1427503.HE1_00443"/>
<dbReference type="Gene3D" id="3.40.50.720">
    <property type="entry name" value="NAD(P)-binding Rossmann-like Domain"/>
    <property type="match status" value="1"/>
</dbReference>
<dbReference type="RefSeq" id="WP_006296317.1">
    <property type="nucleotide sequence ID" value="NZ_BAUP01000063.1"/>
</dbReference>
<dbReference type="NCBIfam" id="NF009466">
    <property type="entry name" value="PRK12826.1-2"/>
    <property type="match status" value="1"/>
</dbReference>
<dbReference type="FunFam" id="3.40.50.720:FF:000173">
    <property type="entry name" value="3-oxoacyl-[acyl-carrier protein] reductase"/>
    <property type="match status" value="1"/>
</dbReference>
<dbReference type="PROSITE" id="PS00061">
    <property type="entry name" value="ADH_SHORT"/>
    <property type="match status" value="1"/>
</dbReference>
<name>A0A023DYP0_9PROT</name>
<dbReference type="PANTHER" id="PTHR42879:SF2">
    <property type="entry name" value="3-OXOACYL-[ACYL-CARRIER-PROTEIN] REDUCTASE FABG"/>
    <property type="match status" value="1"/>
</dbReference>
<dbReference type="GO" id="GO:0032787">
    <property type="term" value="P:monocarboxylic acid metabolic process"/>
    <property type="evidence" value="ECO:0007669"/>
    <property type="project" value="UniProtKB-ARBA"/>
</dbReference>
<dbReference type="InterPro" id="IPR036291">
    <property type="entry name" value="NAD(P)-bd_dom_sf"/>
</dbReference>
<dbReference type="SMART" id="SM00822">
    <property type="entry name" value="PKS_KR"/>
    <property type="match status" value="1"/>
</dbReference>
<protein>
    <submittedName>
        <fullName evidence="4">3-oxoacyl-[acyl-carrier-protein] reductase FabG</fullName>
    </submittedName>
</protein>
<dbReference type="InterPro" id="IPR020904">
    <property type="entry name" value="Sc_DH/Rdtase_CS"/>
</dbReference>